<comment type="cofactor">
    <cofactor evidence="18">
        <name>K(+)</name>
        <dbReference type="ChEBI" id="CHEBI:29103"/>
    </cofactor>
    <text evidence="18">Binds 1 potassium ion per subunit.</text>
</comment>
<evidence type="ECO:0000256" key="17">
    <source>
        <dbReference type="HAMAP-Rule" id="MF_01965"/>
    </source>
</evidence>
<evidence type="ECO:0000256" key="5">
    <source>
        <dbReference type="ARBA" id="ARBA00022723"/>
    </source>
</evidence>
<keyword evidence="22" id="KW-1185">Reference proteome</keyword>
<dbReference type="Proteomes" id="UP001202248">
    <property type="component" value="Unassembled WGS sequence"/>
</dbReference>
<evidence type="ECO:0000256" key="14">
    <source>
        <dbReference type="ARBA" id="ARBA00025153"/>
    </source>
</evidence>
<dbReference type="InterPro" id="IPR017953">
    <property type="entry name" value="Carbohydrate_kinase_pred_CS"/>
</dbReference>
<accession>A0ABS9SKY1</accession>
<keyword evidence="7 17" id="KW-0067">ATP-binding</keyword>
<dbReference type="Pfam" id="PF03853">
    <property type="entry name" value="YjeF_N"/>
    <property type="match status" value="1"/>
</dbReference>
<dbReference type="SUPFAM" id="SSF64153">
    <property type="entry name" value="YjeF N-terminal domain-like"/>
    <property type="match status" value="1"/>
</dbReference>
<evidence type="ECO:0000259" key="20">
    <source>
        <dbReference type="PROSITE" id="PS51385"/>
    </source>
</evidence>
<evidence type="ECO:0000256" key="15">
    <source>
        <dbReference type="ARBA" id="ARBA00048238"/>
    </source>
</evidence>
<comment type="catalytic activity">
    <reaction evidence="16 17 18">
        <text>(6S)-NADPHX + ADP = AMP + phosphate + NADPH + H(+)</text>
        <dbReference type="Rhea" id="RHEA:32235"/>
        <dbReference type="ChEBI" id="CHEBI:15378"/>
        <dbReference type="ChEBI" id="CHEBI:43474"/>
        <dbReference type="ChEBI" id="CHEBI:57783"/>
        <dbReference type="ChEBI" id="CHEBI:64076"/>
        <dbReference type="ChEBI" id="CHEBI:456215"/>
        <dbReference type="ChEBI" id="CHEBI:456216"/>
        <dbReference type="EC" id="4.2.1.136"/>
    </reaction>
</comment>
<dbReference type="CDD" id="cd01171">
    <property type="entry name" value="YXKO-related"/>
    <property type="match status" value="1"/>
</dbReference>
<evidence type="ECO:0000256" key="9">
    <source>
        <dbReference type="ARBA" id="ARBA00022958"/>
    </source>
</evidence>
<keyword evidence="10 17" id="KW-0520">NAD</keyword>
<keyword evidence="9 18" id="KW-0630">Potassium</keyword>
<keyword evidence="8 17" id="KW-0521">NADP</keyword>
<dbReference type="PANTHER" id="PTHR12592">
    <property type="entry name" value="ATP-DEPENDENT (S)-NAD(P)H-HYDRATE DEHYDRATASE FAMILY MEMBER"/>
    <property type="match status" value="1"/>
</dbReference>
<dbReference type="InterPro" id="IPR029056">
    <property type="entry name" value="Ribokinase-like"/>
</dbReference>
<dbReference type="HAMAP" id="MF_01965">
    <property type="entry name" value="NADHX_dehydratase"/>
    <property type="match status" value="1"/>
</dbReference>
<evidence type="ECO:0000256" key="1">
    <source>
        <dbReference type="ARBA" id="ARBA00000013"/>
    </source>
</evidence>
<feature type="binding site" evidence="17">
    <location>
        <position position="401"/>
    </location>
    <ligand>
        <name>(6S)-NADPHX</name>
        <dbReference type="ChEBI" id="CHEBI:64076"/>
    </ligand>
</feature>
<proteinExistence type="inferred from homology"/>
<evidence type="ECO:0000256" key="13">
    <source>
        <dbReference type="ARBA" id="ARBA00023268"/>
    </source>
</evidence>
<dbReference type="PROSITE" id="PS51385">
    <property type="entry name" value="YJEF_N"/>
    <property type="match status" value="1"/>
</dbReference>
<feature type="binding site" evidence="17">
    <location>
        <position position="285"/>
    </location>
    <ligand>
        <name>(6S)-NADPHX</name>
        <dbReference type="ChEBI" id="CHEBI:64076"/>
    </ligand>
</feature>
<comment type="cofactor">
    <cofactor evidence="17">
        <name>Mg(2+)</name>
        <dbReference type="ChEBI" id="CHEBI:18420"/>
    </cofactor>
</comment>
<evidence type="ECO:0000256" key="16">
    <source>
        <dbReference type="ARBA" id="ARBA00049209"/>
    </source>
</evidence>
<comment type="catalytic activity">
    <reaction evidence="15 17 18">
        <text>(6S)-NADHX + ADP = AMP + phosphate + NADH + H(+)</text>
        <dbReference type="Rhea" id="RHEA:32223"/>
        <dbReference type="ChEBI" id="CHEBI:15378"/>
        <dbReference type="ChEBI" id="CHEBI:43474"/>
        <dbReference type="ChEBI" id="CHEBI:57945"/>
        <dbReference type="ChEBI" id="CHEBI:64074"/>
        <dbReference type="ChEBI" id="CHEBI:456215"/>
        <dbReference type="ChEBI" id="CHEBI:456216"/>
        <dbReference type="EC" id="4.2.1.136"/>
    </reaction>
</comment>
<comment type="similarity">
    <text evidence="4 18">In the C-terminal section; belongs to the NnrD/CARKD family.</text>
</comment>
<keyword evidence="12 17" id="KW-0456">Lyase</keyword>
<dbReference type="SUPFAM" id="SSF53613">
    <property type="entry name" value="Ribokinase-like"/>
    <property type="match status" value="1"/>
</dbReference>
<organism evidence="21 22">
    <name type="scientific">Niabella ginsengisoli</name>
    <dbReference type="NCBI Taxonomy" id="522298"/>
    <lineage>
        <taxon>Bacteria</taxon>
        <taxon>Pseudomonadati</taxon>
        <taxon>Bacteroidota</taxon>
        <taxon>Chitinophagia</taxon>
        <taxon>Chitinophagales</taxon>
        <taxon>Chitinophagaceae</taxon>
        <taxon>Niabella</taxon>
    </lineage>
</organism>
<feature type="domain" description="YjeF N-terminal" evidence="20">
    <location>
        <begin position="1"/>
        <end position="176"/>
    </location>
</feature>
<dbReference type="RefSeq" id="WP_240830658.1">
    <property type="nucleotide sequence ID" value="NZ_JAKWBL010000002.1"/>
</dbReference>
<evidence type="ECO:0000256" key="3">
    <source>
        <dbReference type="ARBA" id="ARBA00006001"/>
    </source>
</evidence>
<comment type="catalytic activity">
    <reaction evidence="1 18">
        <text>(6R)-NADHX = (6S)-NADHX</text>
        <dbReference type="Rhea" id="RHEA:32215"/>
        <dbReference type="ChEBI" id="CHEBI:64074"/>
        <dbReference type="ChEBI" id="CHEBI:64075"/>
        <dbReference type="EC" id="5.1.99.6"/>
    </reaction>
</comment>
<comment type="similarity">
    <text evidence="3 18">In the N-terminal section; belongs to the NnrE/AIBP family.</text>
</comment>
<comment type="function">
    <text evidence="17">Catalyzes the dehydration of the S-form of NAD(P)HX at the expense of ADP, which is converted to AMP. Together with NAD(P)HX epimerase, which catalyzes the epimerization of the S- and R-forms, the enzyme allows the repair of both epimers of NAD(P)HX, a damaged form of NAD(P)H that is a result of enzymatic or heat-dependent hydration.</text>
</comment>
<dbReference type="PIRSF" id="PIRSF017184">
    <property type="entry name" value="Nnr"/>
    <property type="match status" value="1"/>
</dbReference>
<evidence type="ECO:0000256" key="7">
    <source>
        <dbReference type="ARBA" id="ARBA00022840"/>
    </source>
</evidence>
<keyword evidence="6 17" id="KW-0547">Nucleotide-binding</keyword>
<dbReference type="PROSITE" id="PS51383">
    <property type="entry name" value="YJEF_C_3"/>
    <property type="match status" value="1"/>
</dbReference>
<dbReference type="PANTHER" id="PTHR12592:SF0">
    <property type="entry name" value="ATP-DEPENDENT (S)-NAD(P)H-HYDRATE DEHYDRATASE"/>
    <property type="match status" value="1"/>
</dbReference>
<feature type="binding site" evidence="17">
    <location>
        <begin position="371"/>
        <end position="375"/>
    </location>
    <ligand>
        <name>AMP</name>
        <dbReference type="ChEBI" id="CHEBI:456215"/>
    </ligand>
</feature>
<evidence type="ECO:0000313" key="21">
    <source>
        <dbReference type="EMBL" id="MCH5598997.1"/>
    </source>
</evidence>
<sequence length="461" mass="49611">MAYKKYLNKNFAIFCGPGNNGGDGLAIARLLSLSGHAVQVFLLNSASKRSSDFDINYKCLKEVASVIIDLKEISLPSLAADTIIIDAIFGTGLNRSLDGFSKQLVEYINRLNNKVVAIDMPSGLLTDLSSKGLTAIKANNTLTFQCFKAAFLLPENEEYFGNVHILDINLHPSYLNSVETTFELVDQQFISSIIKLRKAFSHKGNFGHALIIAGSYGKMGAAVLSTKACLQSGAGLVTAHVPAKGVEIMQISAPEAMCRIDTQSEIISNIDYDLKPYTSIGIGPGIGKEKMTTSFLYQLLKDYQKPMVIDADALNILSENPDWLSLLPPGSILTPHPKEYARLFGNDMNDLEKINTALQKAHDLKIIIILKGHHTFIATPDGKGYFNTTGNAGMAKGGSGDVLTGIITGILAQGYKPNEAAILGVYMHGAAGDNAAAKYGMISMTATDLIEALKTPDLLTK</sequence>
<evidence type="ECO:0000256" key="6">
    <source>
        <dbReference type="ARBA" id="ARBA00022741"/>
    </source>
</evidence>
<name>A0ABS9SKY1_9BACT</name>
<dbReference type="InterPro" id="IPR000631">
    <property type="entry name" value="CARKD"/>
</dbReference>
<keyword evidence="5 18" id="KW-0479">Metal-binding</keyword>
<evidence type="ECO:0000256" key="18">
    <source>
        <dbReference type="PIRNR" id="PIRNR017184"/>
    </source>
</evidence>
<evidence type="ECO:0000256" key="8">
    <source>
        <dbReference type="ARBA" id="ARBA00022857"/>
    </source>
</evidence>
<evidence type="ECO:0000256" key="4">
    <source>
        <dbReference type="ARBA" id="ARBA00009524"/>
    </source>
</evidence>
<keyword evidence="13" id="KW-0511">Multifunctional enzyme</keyword>
<reference evidence="21 22" key="1">
    <citation type="submission" date="2022-02" db="EMBL/GenBank/DDBJ databases">
        <authorList>
            <person name="Min J."/>
        </authorList>
    </citation>
    <scope>NUCLEOTIDE SEQUENCE [LARGE SCALE GENOMIC DNA]</scope>
    <source>
        <strain evidence="21 22">GR10-1</strain>
    </source>
</reference>
<comment type="function">
    <text evidence="14 18">Bifunctional enzyme that catalyzes the epimerization of the S- and R-forms of NAD(P)HX and the dehydration of the S-form of NAD(P)HX at the expense of ADP, which is converted to AMP. This allows the repair of both epimers of NAD(P)HX, a damaged form of NAD(P)H that is a result of enzymatic or heat-dependent hydration.</text>
</comment>
<evidence type="ECO:0000256" key="11">
    <source>
        <dbReference type="ARBA" id="ARBA00023235"/>
    </source>
</evidence>
<dbReference type="InterPro" id="IPR036652">
    <property type="entry name" value="YjeF_N_dom_sf"/>
</dbReference>
<comment type="catalytic activity">
    <reaction evidence="2 18">
        <text>(6R)-NADPHX = (6S)-NADPHX</text>
        <dbReference type="Rhea" id="RHEA:32227"/>
        <dbReference type="ChEBI" id="CHEBI:64076"/>
        <dbReference type="ChEBI" id="CHEBI:64077"/>
        <dbReference type="EC" id="5.1.99.6"/>
    </reaction>
</comment>
<dbReference type="PROSITE" id="PS01050">
    <property type="entry name" value="YJEF_C_2"/>
    <property type="match status" value="1"/>
</dbReference>
<dbReference type="InterPro" id="IPR030677">
    <property type="entry name" value="Nnr"/>
</dbReference>
<dbReference type="NCBIfam" id="TIGR00196">
    <property type="entry name" value="yjeF_cterm"/>
    <property type="match status" value="1"/>
</dbReference>
<dbReference type="NCBIfam" id="TIGR00197">
    <property type="entry name" value="yjeF_nterm"/>
    <property type="match status" value="1"/>
</dbReference>
<keyword evidence="11 18" id="KW-0413">Isomerase</keyword>
<dbReference type="Gene3D" id="3.40.50.10260">
    <property type="entry name" value="YjeF N-terminal domain"/>
    <property type="match status" value="1"/>
</dbReference>
<evidence type="ECO:0000256" key="10">
    <source>
        <dbReference type="ARBA" id="ARBA00023027"/>
    </source>
</evidence>
<evidence type="ECO:0000256" key="2">
    <source>
        <dbReference type="ARBA" id="ARBA00000909"/>
    </source>
</evidence>
<feature type="binding site" evidence="17">
    <location>
        <position position="221"/>
    </location>
    <ligand>
        <name>(6S)-NADPHX</name>
        <dbReference type="ChEBI" id="CHEBI:64076"/>
    </ligand>
</feature>
<gene>
    <name evidence="17" type="primary">nnrD</name>
    <name evidence="21" type="ORF">MKP09_14320</name>
</gene>
<dbReference type="EC" id="4.2.1.136" evidence="17"/>
<evidence type="ECO:0000313" key="22">
    <source>
        <dbReference type="Proteomes" id="UP001202248"/>
    </source>
</evidence>
<comment type="subunit">
    <text evidence="17">Homotetramer.</text>
</comment>
<feature type="binding site" evidence="17">
    <location>
        <position position="400"/>
    </location>
    <ligand>
        <name>AMP</name>
        <dbReference type="ChEBI" id="CHEBI:456215"/>
    </ligand>
</feature>
<dbReference type="InterPro" id="IPR004443">
    <property type="entry name" value="YjeF_N_dom"/>
</dbReference>
<evidence type="ECO:0000256" key="12">
    <source>
        <dbReference type="ARBA" id="ARBA00023239"/>
    </source>
</evidence>
<evidence type="ECO:0000259" key="19">
    <source>
        <dbReference type="PROSITE" id="PS51383"/>
    </source>
</evidence>
<dbReference type="EMBL" id="JAKWBL010000002">
    <property type="protein sequence ID" value="MCH5598997.1"/>
    <property type="molecule type" value="Genomic_DNA"/>
</dbReference>
<feature type="binding site" evidence="17">
    <location>
        <position position="336"/>
    </location>
    <ligand>
        <name>(6S)-NADPHX</name>
        <dbReference type="ChEBI" id="CHEBI:64076"/>
    </ligand>
</feature>
<comment type="similarity">
    <text evidence="17">Belongs to the NnrD/CARKD family.</text>
</comment>
<comment type="caution">
    <text evidence="21">The sequence shown here is derived from an EMBL/GenBank/DDBJ whole genome shotgun (WGS) entry which is preliminary data.</text>
</comment>
<protein>
    <recommendedName>
        <fullName evidence="17">ADP-dependent (S)-NAD(P)H-hydrate dehydratase</fullName>
        <ecNumber evidence="17">4.2.1.136</ecNumber>
    </recommendedName>
    <alternativeName>
        <fullName evidence="17">ADP-dependent NAD(P)HX dehydratase</fullName>
    </alternativeName>
</protein>
<dbReference type="Gene3D" id="3.40.1190.20">
    <property type="match status" value="1"/>
</dbReference>
<feature type="domain" description="YjeF C-terminal" evidence="19">
    <location>
        <begin position="186"/>
        <end position="460"/>
    </location>
</feature>
<dbReference type="Pfam" id="PF01256">
    <property type="entry name" value="Carb_kinase"/>
    <property type="match status" value="1"/>
</dbReference>